<keyword evidence="4" id="KW-1003">Cell membrane</keyword>
<dbReference type="NCBIfam" id="TIGR00813">
    <property type="entry name" value="sss"/>
    <property type="match status" value="1"/>
</dbReference>
<evidence type="ECO:0008006" key="15">
    <source>
        <dbReference type="Google" id="ProtNLM"/>
    </source>
</evidence>
<dbReference type="PANTHER" id="PTHR42985">
    <property type="entry name" value="SODIUM-COUPLED MONOCARBOXYLATE TRANSPORTER"/>
    <property type="match status" value="1"/>
</dbReference>
<evidence type="ECO:0000256" key="11">
    <source>
        <dbReference type="RuleBase" id="RU362091"/>
    </source>
</evidence>
<dbReference type="EMBL" id="GEDC01016375">
    <property type="protein sequence ID" value="JAS20923.1"/>
    <property type="molecule type" value="Transcribed_RNA"/>
</dbReference>
<dbReference type="GO" id="GO:0015293">
    <property type="term" value="F:symporter activity"/>
    <property type="evidence" value="ECO:0007669"/>
    <property type="project" value="TreeGrafter"/>
</dbReference>
<feature type="transmembrane region" description="Helical" evidence="12">
    <location>
        <begin position="203"/>
        <end position="223"/>
    </location>
</feature>
<feature type="transmembrane region" description="Helical" evidence="12">
    <location>
        <begin position="169"/>
        <end position="191"/>
    </location>
</feature>
<evidence type="ECO:0000256" key="2">
    <source>
        <dbReference type="ARBA" id="ARBA00006434"/>
    </source>
</evidence>
<dbReference type="GO" id="GO:0005886">
    <property type="term" value="C:plasma membrane"/>
    <property type="evidence" value="ECO:0007669"/>
    <property type="project" value="UniProtKB-SubCell"/>
</dbReference>
<dbReference type="Gene3D" id="1.20.1730.10">
    <property type="entry name" value="Sodium/glucose cotransporter"/>
    <property type="match status" value="1"/>
</dbReference>
<dbReference type="PROSITE" id="PS50283">
    <property type="entry name" value="NA_SOLUT_SYMP_3"/>
    <property type="match status" value="1"/>
</dbReference>
<dbReference type="InterPro" id="IPR038377">
    <property type="entry name" value="Na/Glc_symporter_sf"/>
</dbReference>
<reference evidence="13" key="1">
    <citation type="submission" date="2015-12" db="EMBL/GenBank/DDBJ databases">
        <title>De novo transcriptome assembly of four potential Pierce s Disease insect vectors from Arizona vineyards.</title>
        <authorList>
            <person name="Tassone E.E."/>
        </authorList>
    </citation>
    <scope>NUCLEOTIDE SEQUENCE</scope>
</reference>
<dbReference type="PANTHER" id="PTHR42985:SF21">
    <property type="entry name" value="SODIUM-DEPENDENT MULTIVITAMIN TRANSPORTER-LIKE PROTEIN"/>
    <property type="match status" value="1"/>
</dbReference>
<accession>A0A1B6D5H5</accession>
<proteinExistence type="inferred from homology"/>
<evidence type="ECO:0000256" key="1">
    <source>
        <dbReference type="ARBA" id="ARBA00004651"/>
    </source>
</evidence>
<evidence type="ECO:0000256" key="3">
    <source>
        <dbReference type="ARBA" id="ARBA00022448"/>
    </source>
</evidence>
<keyword evidence="3" id="KW-0813">Transport</keyword>
<evidence type="ECO:0000313" key="13">
    <source>
        <dbReference type="EMBL" id="JAS20923.1"/>
    </source>
</evidence>
<evidence type="ECO:0000256" key="8">
    <source>
        <dbReference type="ARBA" id="ARBA00023065"/>
    </source>
</evidence>
<feature type="transmembrane region" description="Helical" evidence="12">
    <location>
        <begin position="243"/>
        <end position="262"/>
    </location>
</feature>
<feature type="transmembrane region" description="Helical" evidence="12">
    <location>
        <begin position="133"/>
        <end position="157"/>
    </location>
</feature>
<evidence type="ECO:0000256" key="7">
    <source>
        <dbReference type="ARBA" id="ARBA00023053"/>
    </source>
</evidence>
<dbReference type="InterPro" id="IPR051163">
    <property type="entry name" value="Sodium:Solute_Symporter_SSF"/>
</dbReference>
<feature type="transmembrane region" description="Helical" evidence="12">
    <location>
        <begin position="414"/>
        <end position="439"/>
    </location>
</feature>
<keyword evidence="6 12" id="KW-1133">Transmembrane helix</keyword>
<dbReference type="CDD" id="cd11492">
    <property type="entry name" value="SLC5sbd_NIS-SMVT"/>
    <property type="match status" value="1"/>
</dbReference>
<evidence type="ECO:0000256" key="4">
    <source>
        <dbReference type="ARBA" id="ARBA00022475"/>
    </source>
</evidence>
<keyword evidence="10" id="KW-0739">Sodium transport</keyword>
<evidence type="ECO:0000256" key="9">
    <source>
        <dbReference type="ARBA" id="ARBA00023136"/>
    </source>
</evidence>
<sequence length="594" mass="65587">MSGNETLFSDALVMFNWVEYSVFGSMLGLSALIGFYFGCLKEQNTVSEYMWGGKKMGVFPVTMSLVASHVSGILILGVPAEIYTYGTQYVASLFPIVFCCIFSLTTVVPVFYKLQLQSPYEYFEMRFSYGCRSLASLITALHLISLTPLVIYTPALAFNQVTGISVHTLTPIVCLICILYTSFGGLKAVVWTDTLQSGYTSSALLFIIFLGCYTYGLSTIFKINEEGHRLEMFNMNPNIFERNTFWTVVIGYLFQWLGAISMHPGVLQRQITVSNYRKSQMVTIYSSIGFIIVKCLCSFLGLLTYTEFHDCDPVATGTVRKSAQLLPFYVIKTAKNYPGITGLFISGVVSAALSTMSAGLNTVAGTLYEDFSQIFLKKKKLSDSQASFIMKIIVVILGVICVLLIYIVEKFDSLLQIVVSLTGITHGPLVAMFLLGIIFPWTNSTGALVGAVSSFLFTAWVSYGAQVHIAQGNLRFPGKVTSIDNCLHNNTMFDAHVRVYNYTGIGSPVVASEEVLQIFKISYALYSTFGVILGVFVGLVVSFFTGKQDLKTLNPDLIAPYMRKLLPKKEDDIPEEGSLINKVVKLEVLAESND</sequence>
<feature type="transmembrane region" description="Helical" evidence="12">
    <location>
        <begin position="343"/>
        <end position="368"/>
    </location>
</feature>
<evidence type="ECO:0000256" key="5">
    <source>
        <dbReference type="ARBA" id="ARBA00022692"/>
    </source>
</evidence>
<evidence type="ECO:0000256" key="10">
    <source>
        <dbReference type="ARBA" id="ARBA00023201"/>
    </source>
</evidence>
<feature type="transmembrane region" description="Helical" evidence="12">
    <location>
        <begin position="446"/>
        <end position="465"/>
    </location>
</feature>
<comment type="similarity">
    <text evidence="2 11">Belongs to the sodium:solute symporter (SSF) (TC 2.A.21) family.</text>
</comment>
<feature type="transmembrane region" description="Helical" evidence="12">
    <location>
        <begin position="282"/>
        <end position="303"/>
    </location>
</feature>
<evidence type="ECO:0000256" key="6">
    <source>
        <dbReference type="ARBA" id="ARBA00022989"/>
    </source>
</evidence>
<organism evidence="13">
    <name type="scientific">Clastoptera arizonana</name>
    <name type="common">Arizona spittle bug</name>
    <dbReference type="NCBI Taxonomy" id="38151"/>
    <lineage>
        <taxon>Eukaryota</taxon>
        <taxon>Metazoa</taxon>
        <taxon>Ecdysozoa</taxon>
        <taxon>Arthropoda</taxon>
        <taxon>Hexapoda</taxon>
        <taxon>Insecta</taxon>
        <taxon>Pterygota</taxon>
        <taxon>Neoptera</taxon>
        <taxon>Paraneoptera</taxon>
        <taxon>Hemiptera</taxon>
        <taxon>Auchenorrhyncha</taxon>
        <taxon>Cercopoidea</taxon>
        <taxon>Clastopteridae</taxon>
        <taxon>Clastoptera</taxon>
    </lineage>
</organism>
<dbReference type="GO" id="GO:0006814">
    <property type="term" value="P:sodium ion transport"/>
    <property type="evidence" value="ECO:0007669"/>
    <property type="project" value="UniProtKB-KW"/>
</dbReference>
<comment type="subcellular location">
    <subcellularLocation>
        <location evidence="1">Cell membrane</location>
        <topology evidence="1">Multi-pass membrane protein</topology>
    </subcellularLocation>
</comment>
<feature type="transmembrane region" description="Helical" evidence="12">
    <location>
        <begin position="523"/>
        <end position="544"/>
    </location>
</feature>
<dbReference type="EMBL" id="GEDC01015866">
    <property type="protein sequence ID" value="JAS21432.1"/>
    <property type="molecule type" value="Transcribed_RNA"/>
</dbReference>
<evidence type="ECO:0000256" key="12">
    <source>
        <dbReference type="SAM" id="Phobius"/>
    </source>
</evidence>
<keyword evidence="5 12" id="KW-0812">Transmembrane</keyword>
<keyword evidence="8" id="KW-0406">Ion transport</keyword>
<feature type="transmembrane region" description="Helical" evidence="12">
    <location>
        <begin position="20"/>
        <end position="37"/>
    </location>
</feature>
<dbReference type="AlphaFoldDB" id="A0A1B6D5H5"/>
<protein>
    <recommendedName>
        <fullName evidence="15">Sodium/solute symporter</fullName>
    </recommendedName>
</protein>
<dbReference type="InterPro" id="IPR001734">
    <property type="entry name" value="Na/solute_symporter"/>
</dbReference>
<feature type="transmembrane region" description="Helical" evidence="12">
    <location>
        <begin position="388"/>
        <end position="408"/>
    </location>
</feature>
<name>A0A1B6D5H5_9HEMI</name>
<dbReference type="Pfam" id="PF00474">
    <property type="entry name" value="SSF"/>
    <property type="match status" value="1"/>
</dbReference>
<feature type="transmembrane region" description="Helical" evidence="12">
    <location>
        <begin position="58"/>
        <end position="77"/>
    </location>
</feature>
<keyword evidence="9 12" id="KW-0472">Membrane</keyword>
<gene>
    <name evidence="13" type="ORF">g.12277</name>
    <name evidence="14" type="ORF">g.12278</name>
</gene>
<evidence type="ECO:0000313" key="14">
    <source>
        <dbReference type="EMBL" id="JAS21432.1"/>
    </source>
</evidence>
<keyword evidence="7" id="KW-0915">Sodium</keyword>
<feature type="transmembrane region" description="Helical" evidence="12">
    <location>
        <begin position="89"/>
        <end position="112"/>
    </location>
</feature>